<dbReference type="CDD" id="cd05311">
    <property type="entry name" value="NAD_bind_2_malic_enz"/>
    <property type="match status" value="1"/>
</dbReference>
<feature type="domain" description="Malic enzyme N-terminal" evidence="9">
    <location>
        <begin position="22"/>
        <end position="155"/>
    </location>
</feature>
<dbReference type="SUPFAM" id="SSF53223">
    <property type="entry name" value="Aminoacid dehydrogenase-like, N-terminal domain"/>
    <property type="match status" value="1"/>
</dbReference>
<dbReference type="InterPro" id="IPR001891">
    <property type="entry name" value="Malic_OxRdtase"/>
</dbReference>
<dbReference type="SUPFAM" id="SSF51735">
    <property type="entry name" value="NAD(P)-binding Rossmann-fold domains"/>
    <property type="match status" value="1"/>
</dbReference>
<dbReference type="FunFam" id="3.40.50.10380:FF:000003">
    <property type="entry name" value="NADP-dependent malic enzyme"/>
    <property type="match status" value="1"/>
</dbReference>
<feature type="binding site" evidence="7">
    <location>
        <position position="141"/>
    </location>
    <ligand>
        <name>a divalent metal cation</name>
        <dbReference type="ChEBI" id="CHEBI:60240"/>
    </ligand>
</feature>
<feature type="binding site" evidence="6">
    <location>
        <position position="320"/>
    </location>
    <ligand>
        <name>(S)-malate</name>
        <dbReference type="ChEBI" id="CHEBI:15589"/>
    </ligand>
</feature>
<comment type="similarity">
    <text evidence="2">Belongs to the malic enzymes family.</text>
</comment>
<dbReference type="Gene3D" id="3.40.50.10380">
    <property type="entry name" value="Malic enzyme, N-terminal domain"/>
    <property type="match status" value="1"/>
</dbReference>
<keyword evidence="4" id="KW-0560">Oxidoreductase</keyword>
<dbReference type="EMBL" id="CP002343">
    <property type="protein sequence ID" value="ADU49029.1"/>
    <property type="molecule type" value="Genomic_DNA"/>
</dbReference>
<feature type="binding site" evidence="6">
    <location>
        <position position="291"/>
    </location>
    <ligand>
        <name>(S)-malate</name>
        <dbReference type="ChEBI" id="CHEBI:15589"/>
    </ligand>
</feature>
<evidence type="ECO:0000256" key="6">
    <source>
        <dbReference type="PIRSR" id="PIRSR000106-2"/>
    </source>
</evidence>
<proteinExistence type="inferred from homology"/>
<feature type="active site" description="Proton donor" evidence="5">
    <location>
        <position position="43"/>
    </location>
</feature>
<comment type="cofactor">
    <cofactor evidence="1">
        <name>Mn(2+)</name>
        <dbReference type="ChEBI" id="CHEBI:29035"/>
    </cofactor>
</comment>
<dbReference type="InterPro" id="IPR045213">
    <property type="entry name" value="Malic_NAD-bd_bact_type"/>
</dbReference>
<name>E6S795_INTC7</name>
<evidence type="ECO:0000256" key="7">
    <source>
        <dbReference type="PIRSR" id="PIRSR000106-3"/>
    </source>
</evidence>
<dbReference type="Pfam" id="PF00390">
    <property type="entry name" value="malic"/>
    <property type="match status" value="1"/>
</dbReference>
<evidence type="ECO:0000256" key="4">
    <source>
        <dbReference type="ARBA" id="ARBA00023002"/>
    </source>
</evidence>
<dbReference type="GO" id="GO:0051287">
    <property type="term" value="F:NAD binding"/>
    <property type="evidence" value="ECO:0007669"/>
    <property type="project" value="InterPro"/>
</dbReference>
<gene>
    <name evidence="10" type="ordered locus">Intca_2523</name>
</gene>
<sequence length="389" mass="40962">MSALPVTPPFDVNDPVFRAHEGGKLGVHETSPLRDAHDLSLLYTPGVAEVSRAIAADPTLASRYTTRRNTVAVVSDGTAVLGLGDIGPLAAMPVMEGKAVLFKHFADVDAVPVCLETGTVDEIVEAVARFAPTYGGINLEDISAPRCFEIERRLKERLDIPVFHDDQHGTAIVALAALFNAALVVEKRLEDLTVVVSGAGAAGVAVSSILVSAGVGDVIVTDSRGIIGPDRTGLPEHKESLRALTNRTGRVGLLGDALEGSDVYIGVSGGTVPERDLMRMAPRAIIFALANPDPEVHPKVAHKFAEVVATGRSDFPNQINNVLAFPGIFRGALDSGARAITEEMKLAAARAIADLVDEPSATSVVPSVFDERVAPRVAEAVSHLARRYG</sequence>
<dbReference type="InterPro" id="IPR051674">
    <property type="entry name" value="Malate_Decarboxylase"/>
</dbReference>
<evidence type="ECO:0000256" key="1">
    <source>
        <dbReference type="ARBA" id="ARBA00001936"/>
    </source>
</evidence>
<dbReference type="InterPro" id="IPR012302">
    <property type="entry name" value="Malic_NAD-bd"/>
</dbReference>
<dbReference type="InterPro" id="IPR015884">
    <property type="entry name" value="Malic_enzyme_CS"/>
</dbReference>
<dbReference type="GO" id="GO:0004470">
    <property type="term" value="F:malic enzyme activity"/>
    <property type="evidence" value="ECO:0007669"/>
    <property type="project" value="InterPro"/>
</dbReference>
<dbReference type="Pfam" id="PF03949">
    <property type="entry name" value="Malic_M"/>
    <property type="match status" value="1"/>
</dbReference>
<evidence type="ECO:0000256" key="2">
    <source>
        <dbReference type="ARBA" id="ARBA00008785"/>
    </source>
</evidence>
<dbReference type="PROSITE" id="PS00331">
    <property type="entry name" value="MALIC_ENZYMES"/>
    <property type="match status" value="1"/>
</dbReference>
<dbReference type="PANTHER" id="PTHR43237:SF4">
    <property type="entry name" value="NADP-DEPENDENT MALIC ENZYME"/>
    <property type="match status" value="1"/>
</dbReference>
<evidence type="ECO:0000313" key="11">
    <source>
        <dbReference type="Proteomes" id="UP000008914"/>
    </source>
</evidence>
<accession>E6S795</accession>
<reference evidence="10 11" key="1">
    <citation type="journal article" date="2010" name="Stand. Genomic Sci.">
        <title>Complete genome sequence of Intrasporangium calvum type strain (7 KIP).</title>
        <authorList>
            <person name="Del Rio T.G."/>
            <person name="Chertkov O."/>
            <person name="Yasawong M."/>
            <person name="Lucas S."/>
            <person name="Deshpande S."/>
            <person name="Cheng J.F."/>
            <person name="Detter C."/>
            <person name="Tapia R."/>
            <person name="Han C."/>
            <person name="Goodwin L."/>
            <person name="Pitluck S."/>
            <person name="Liolios K."/>
            <person name="Ivanova N."/>
            <person name="Mavromatis K."/>
            <person name="Pati A."/>
            <person name="Chen A."/>
            <person name="Palaniappan K."/>
            <person name="Land M."/>
            <person name="Hauser L."/>
            <person name="Chang Y.J."/>
            <person name="Jeffries C.D."/>
            <person name="Rohde M."/>
            <person name="Pukall R."/>
            <person name="Sikorski J."/>
            <person name="Goker M."/>
            <person name="Woyke T."/>
            <person name="Bristow J."/>
            <person name="Eisen J.A."/>
            <person name="Markowitz V."/>
            <person name="Hugenholtz P."/>
            <person name="Kyrpides N.C."/>
            <person name="Klenk H.P."/>
            <person name="Lapidus A."/>
        </authorList>
    </citation>
    <scope>NUCLEOTIDE SEQUENCE [LARGE SCALE GENOMIC DNA]</scope>
    <source>
        <strain evidence="11">ATCC 23552 / DSM 43043 / JCM 3097 / NBRC 12989 / 7 KIP</strain>
    </source>
</reference>
<dbReference type="Gene3D" id="3.40.50.720">
    <property type="entry name" value="NAD(P)-binding Rossmann-like Domain"/>
    <property type="match status" value="1"/>
</dbReference>
<dbReference type="STRING" id="710696.Intca_2523"/>
<evidence type="ECO:0000256" key="3">
    <source>
        <dbReference type="ARBA" id="ARBA00022723"/>
    </source>
</evidence>
<evidence type="ECO:0000256" key="5">
    <source>
        <dbReference type="PIRSR" id="PIRSR000106-1"/>
    </source>
</evidence>
<dbReference type="InterPro" id="IPR012301">
    <property type="entry name" value="Malic_N_dom"/>
</dbReference>
<dbReference type="SMART" id="SM01274">
    <property type="entry name" value="malic"/>
    <property type="match status" value="1"/>
</dbReference>
<feature type="binding site" evidence="7">
    <location>
        <position position="166"/>
    </location>
    <ligand>
        <name>a divalent metal cation</name>
        <dbReference type="ChEBI" id="CHEBI:60240"/>
    </ligand>
</feature>
<dbReference type="AlphaFoldDB" id="E6S795"/>
<dbReference type="PIRSF" id="PIRSF000106">
    <property type="entry name" value="ME"/>
    <property type="match status" value="1"/>
</dbReference>
<comment type="cofactor">
    <cofactor evidence="7">
        <name>Mg(2+)</name>
        <dbReference type="ChEBI" id="CHEBI:18420"/>
    </cofactor>
    <cofactor evidence="7">
        <name>Mn(2+)</name>
        <dbReference type="ChEBI" id="CHEBI:29035"/>
    </cofactor>
    <text evidence="7">Divalent metal cations. Prefers magnesium or manganese.</text>
</comment>
<dbReference type="KEGG" id="ica:Intca_2523"/>
<organism evidence="10 11">
    <name type="scientific">Intrasporangium calvum (strain ATCC 23552 / DSM 43043 / JCM 3097 / NBRC 12989 / NCIMB 10167 / NRRL B-3866 / 7 KIP)</name>
    <dbReference type="NCBI Taxonomy" id="710696"/>
    <lineage>
        <taxon>Bacteria</taxon>
        <taxon>Bacillati</taxon>
        <taxon>Actinomycetota</taxon>
        <taxon>Actinomycetes</taxon>
        <taxon>Micrococcales</taxon>
        <taxon>Intrasporangiaceae</taxon>
        <taxon>Intrasporangium</taxon>
    </lineage>
</organism>
<keyword evidence="11" id="KW-1185">Reference proteome</keyword>
<dbReference type="OrthoDB" id="9805787at2"/>
<dbReference type="InterPro" id="IPR037062">
    <property type="entry name" value="Malic_N_dom_sf"/>
</dbReference>
<feature type="domain" description="Malic enzyme NAD-binding" evidence="8">
    <location>
        <begin position="167"/>
        <end position="386"/>
    </location>
</feature>
<dbReference type="SMART" id="SM00919">
    <property type="entry name" value="Malic_M"/>
    <property type="match status" value="1"/>
</dbReference>
<evidence type="ECO:0000259" key="8">
    <source>
        <dbReference type="SMART" id="SM00919"/>
    </source>
</evidence>
<dbReference type="eggNOG" id="COG0281">
    <property type="taxonomic scope" value="Bacteria"/>
</dbReference>
<evidence type="ECO:0000259" key="9">
    <source>
        <dbReference type="SMART" id="SM01274"/>
    </source>
</evidence>
<dbReference type="GO" id="GO:0046872">
    <property type="term" value="F:metal ion binding"/>
    <property type="evidence" value="ECO:0007669"/>
    <property type="project" value="UniProtKB-KW"/>
</dbReference>
<protein>
    <submittedName>
        <fullName evidence="10">Malic protein NAD-binding protein</fullName>
    </submittedName>
</protein>
<feature type="binding site" evidence="7">
    <location>
        <position position="140"/>
    </location>
    <ligand>
        <name>a divalent metal cation</name>
        <dbReference type="ChEBI" id="CHEBI:60240"/>
    </ligand>
</feature>
<keyword evidence="3 7" id="KW-0479">Metal-binding</keyword>
<dbReference type="PANTHER" id="PTHR43237">
    <property type="entry name" value="NADP-DEPENDENT MALIC ENZYME"/>
    <property type="match status" value="1"/>
</dbReference>
<dbReference type="InterPro" id="IPR046346">
    <property type="entry name" value="Aminoacid_DH-like_N_sf"/>
</dbReference>
<dbReference type="RefSeq" id="WP_013493343.1">
    <property type="nucleotide sequence ID" value="NC_014830.1"/>
</dbReference>
<evidence type="ECO:0000313" key="10">
    <source>
        <dbReference type="EMBL" id="ADU49029.1"/>
    </source>
</evidence>
<feature type="active site" description="Proton acceptor" evidence="5">
    <location>
        <position position="98"/>
    </location>
</feature>
<dbReference type="HOGENOM" id="CLU_034446_2_1_11"/>
<dbReference type="GO" id="GO:0016616">
    <property type="term" value="F:oxidoreductase activity, acting on the CH-OH group of donors, NAD or NADP as acceptor"/>
    <property type="evidence" value="ECO:0007669"/>
    <property type="project" value="InterPro"/>
</dbReference>
<dbReference type="Proteomes" id="UP000008914">
    <property type="component" value="Chromosome"/>
</dbReference>
<dbReference type="InterPro" id="IPR036291">
    <property type="entry name" value="NAD(P)-bd_dom_sf"/>
</dbReference>